<dbReference type="InterPro" id="IPR029063">
    <property type="entry name" value="SAM-dependent_MTases_sf"/>
</dbReference>
<proteinExistence type="inferred from homology"/>
<dbReference type="Pfam" id="PF00145">
    <property type="entry name" value="DNA_methylase"/>
    <property type="match status" value="1"/>
</dbReference>
<dbReference type="Gene3D" id="3.40.50.150">
    <property type="entry name" value="Vaccinia Virus protein VP39"/>
    <property type="match status" value="1"/>
</dbReference>
<keyword evidence="1 4" id="KW-0489">Methyltransferase</keyword>
<sequence>MLGIAYTECFGCEVNKKLQALGMKMHNYHHFYDDCCTANFLSSPTCHVFVCGAPCQPYSKAGLQKALHDPKNGEVLLWVLAWICGHQPEAFILENVEGLCTTHRETLNIILGVLARMQDSKGKKLYHVEHRVLNLCVHGHIPQNRSRLFVVGLRLDRLQGREFSWPCEIPTLPLSDFVKGKAKQGPLNNTEAKNLISVQRKFAKTGRSLKDKWVIDLSASEPHAMHDVSPCLTRTRAGSGGHYLSWLGRKMTDSEIFGLQGMSLEKFPADVMSSRELRLAAGNSIPVTLLARLMSQVLSAIGRGP</sequence>
<dbReference type="PROSITE" id="PS51679">
    <property type="entry name" value="SAM_MT_C5"/>
    <property type="match status" value="1"/>
</dbReference>
<feature type="active site" evidence="4">
    <location>
        <position position="55"/>
    </location>
</feature>
<dbReference type="EMBL" id="CAJNJA010052551">
    <property type="protein sequence ID" value="CAE7847099.1"/>
    <property type="molecule type" value="Genomic_DNA"/>
</dbReference>
<evidence type="ECO:0000256" key="2">
    <source>
        <dbReference type="ARBA" id="ARBA00022679"/>
    </source>
</evidence>
<dbReference type="AlphaFoldDB" id="A0A813A0X6"/>
<evidence type="ECO:0000256" key="3">
    <source>
        <dbReference type="ARBA" id="ARBA00022691"/>
    </source>
</evidence>
<dbReference type="PANTHER" id="PTHR46098:SF1">
    <property type="entry name" value="TRNA (CYTOSINE(38)-C(5))-METHYLTRANSFERASE"/>
    <property type="match status" value="1"/>
</dbReference>
<keyword evidence="2 4" id="KW-0808">Transferase</keyword>
<organism evidence="5 6">
    <name type="scientific">Symbiodinium necroappetens</name>
    <dbReference type="NCBI Taxonomy" id="1628268"/>
    <lineage>
        <taxon>Eukaryota</taxon>
        <taxon>Sar</taxon>
        <taxon>Alveolata</taxon>
        <taxon>Dinophyceae</taxon>
        <taxon>Suessiales</taxon>
        <taxon>Symbiodiniaceae</taxon>
        <taxon>Symbiodinium</taxon>
    </lineage>
</organism>
<gene>
    <name evidence="5" type="primary">bsp6IM</name>
    <name evidence="5" type="ORF">SNEC2469_LOCUS26115</name>
</gene>
<comment type="similarity">
    <text evidence="4">Belongs to the class I-like SAM-binding methyltransferase superfamily. C5-methyltransferase family.</text>
</comment>
<comment type="caution">
    <text evidence="5">The sequence shown here is derived from an EMBL/GenBank/DDBJ whole genome shotgun (WGS) entry which is preliminary data.</text>
</comment>
<accession>A0A813A0X6</accession>
<dbReference type="SUPFAM" id="SSF53335">
    <property type="entry name" value="S-adenosyl-L-methionine-dependent methyltransferases"/>
    <property type="match status" value="1"/>
</dbReference>
<name>A0A813A0X6_9DINO</name>
<dbReference type="OrthoDB" id="406397at2759"/>
<keyword evidence="6" id="KW-1185">Reference proteome</keyword>
<evidence type="ECO:0000313" key="5">
    <source>
        <dbReference type="EMBL" id="CAE7847099.1"/>
    </source>
</evidence>
<dbReference type="PANTHER" id="PTHR46098">
    <property type="entry name" value="TRNA (CYTOSINE(38)-C(5))-METHYLTRANSFERASE"/>
    <property type="match status" value="1"/>
</dbReference>
<keyword evidence="3 4" id="KW-0949">S-adenosyl-L-methionine</keyword>
<evidence type="ECO:0000256" key="1">
    <source>
        <dbReference type="ARBA" id="ARBA00022603"/>
    </source>
</evidence>
<evidence type="ECO:0000313" key="6">
    <source>
        <dbReference type="Proteomes" id="UP000601435"/>
    </source>
</evidence>
<dbReference type="Proteomes" id="UP000601435">
    <property type="component" value="Unassembled WGS sequence"/>
</dbReference>
<protein>
    <submittedName>
        <fullName evidence="5">Bsp6IM protein</fullName>
    </submittedName>
</protein>
<dbReference type="GO" id="GO:0008168">
    <property type="term" value="F:methyltransferase activity"/>
    <property type="evidence" value="ECO:0007669"/>
    <property type="project" value="UniProtKB-KW"/>
</dbReference>
<reference evidence="5" key="1">
    <citation type="submission" date="2021-02" db="EMBL/GenBank/DDBJ databases">
        <authorList>
            <person name="Dougan E. K."/>
            <person name="Rhodes N."/>
            <person name="Thang M."/>
            <person name="Chan C."/>
        </authorList>
    </citation>
    <scope>NUCLEOTIDE SEQUENCE</scope>
</reference>
<dbReference type="InterPro" id="IPR050750">
    <property type="entry name" value="C5-MTase"/>
</dbReference>
<dbReference type="GO" id="GO:0032259">
    <property type="term" value="P:methylation"/>
    <property type="evidence" value="ECO:0007669"/>
    <property type="project" value="UniProtKB-KW"/>
</dbReference>
<dbReference type="PRINTS" id="PR00105">
    <property type="entry name" value="C5METTRFRASE"/>
</dbReference>
<evidence type="ECO:0000256" key="4">
    <source>
        <dbReference type="PROSITE-ProRule" id="PRU01016"/>
    </source>
</evidence>
<dbReference type="InterPro" id="IPR001525">
    <property type="entry name" value="C5_MeTfrase"/>
</dbReference>